<feature type="compositionally biased region" description="Basic and acidic residues" evidence="1">
    <location>
        <begin position="93"/>
        <end position="110"/>
    </location>
</feature>
<reference evidence="2 3" key="1">
    <citation type="submission" date="2018-02" db="EMBL/GenBank/DDBJ databases">
        <title>The genomes of Aspergillus section Nigri reveals drivers in fungal speciation.</title>
        <authorList>
            <consortium name="DOE Joint Genome Institute"/>
            <person name="Vesth T.C."/>
            <person name="Nybo J."/>
            <person name="Theobald S."/>
            <person name="Brandl J."/>
            <person name="Frisvad J.C."/>
            <person name="Nielsen K.F."/>
            <person name="Lyhne E.K."/>
            <person name="Kogle M.E."/>
            <person name="Kuo A."/>
            <person name="Riley R."/>
            <person name="Clum A."/>
            <person name="Nolan M."/>
            <person name="Lipzen A."/>
            <person name="Salamov A."/>
            <person name="Henrissat B."/>
            <person name="Wiebenga A."/>
            <person name="De vries R.P."/>
            <person name="Grigoriev I.V."/>
            <person name="Mortensen U.H."/>
            <person name="Andersen M.R."/>
            <person name="Baker S.E."/>
        </authorList>
    </citation>
    <scope>NUCLEOTIDE SEQUENCE [LARGE SCALE GENOMIC DNA]</scope>
    <source>
        <strain evidence="2 3">CBS 121057</strain>
    </source>
</reference>
<protein>
    <submittedName>
        <fullName evidence="2">Uncharacterized protein</fullName>
    </submittedName>
</protein>
<name>A0A319E7L1_ASPSB</name>
<dbReference type="AlphaFoldDB" id="A0A319E7L1"/>
<sequence>MPHATNTTTIPHPEEDELHLSLQEALTCTTCAITHIPKTIFHRDLTKGVYNKARNPPFKLIGGSWTEREREREVAPEEIPIPSPSPHSQHSPSYEHNHNRDHNHDDDNNDKGTISTHLTTPHLLTTYQTLLQTYLTHDPERDESFAHYLMDYHIHVHYLLRRGVLGFCRDVKDVYEMKAWRGKVHEIDHSGVGVGVGVGWQQPARSRTGWVDDANLLMVYQMALWRKRGLVRQKKVEENRARWAGIMEERRRQRRKQRSVRVRLYCSQAGDRCFLREVVDEVGLGEKIRYGVAVGWRPEGS</sequence>
<dbReference type="VEuPathDB" id="FungiDB:BO78DRAFT_419021"/>
<gene>
    <name evidence="2" type="ORF">BO78DRAFT_419021</name>
</gene>
<evidence type="ECO:0000256" key="1">
    <source>
        <dbReference type="SAM" id="MobiDB-lite"/>
    </source>
</evidence>
<evidence type="ECO:0000313" key="2">
    <source>
        <dbReference type="EMBL" id="PYI06127.1"/>
    </source>
</evidence>
<accession>A0A319E7L1</accession>
<evidence type="ECO:0000313" key="3">
    <source>
        <dbReference type="Proteomes" id="UP000248423"/>
    </source>
</evidence>
<feature type="compositionally biased region" description="Basic and acidic residues" evidence="1">
    <location>
        <begin position="66"/>
        <end position="75"/>
    </location>
</feature>
<dbReference type="Proteomes" id="UP000248423">
    <property type="component" value="Unassembled WGS sequence"/>
</dbReference>
<keyword evidence="3" id="KW-1185">Reference proteome</keyword>
<feature type="region of interest" description="Disordered" evidence="1">
    <location>
        <begin position="58"/>
        <end position="116"/>
    </location>
</feature>
<organism evidence="2 3">
    <name type="scientific">Aspergillus sclerotiicarbonarius (strain CBS 121057 / IBT 28362)</name>
    <dbReference type="NCBI Taxonomy" id="1448318"/>
    <lineage>
        <taxon>Eukaryota</taxon>
        <taxon>Fungi</taxon>
        <taxon>Dikarya</taxon>
        <taxon>Ascomycota</taxon>
        <taxon>Pezizomycotina</taxon>
        <taxon>Eurotiomycetes</taxon>
        <taxon>Eurotiomycetidae</taxon>
        <taxon>Eurotiales</taxon>
        <taxon>Aspergillaceae</taxon>
        <taxon>Aspergillus</taxon>
        <taxon>Aspergillus subgen. Circumdati</taxon>
    </lineage>
</organism>
<dbReference type="OrthoDB" id="4226302at2759"/>
<proteinExistence type="predicted"/>
<dbReference type="EMBL" id="KZ826352">
    <property type="protein sequence ID" value="PYI06127.1"/>
    <property type="molecule type" value="Genomic_DNA"/>
</dbReference>